<dbReference type="InParanoid" id="G3AUW6"/>
<sequence>MDPAEEQQQELEVLESIYPDELTVISPTHFIIRVQLDTPSQRKHYLDLIVRYPPTYPEVIPNLDLEIPEISEEEEDSDDDDEDEDDDDTKAIKLALNMAEVIEFTRDELALLLSKLNEEAELNIGMPSVFALTTQLKDEAEALFVQILETRQKEYEREREEREREEQKKFIGTKVTKESYLEWRDKFRAEM</sequence>
<dbReference type="InterPro" id="IPR006575">
    <property type="entry name" value="RWD_dom"/>
</dbReference>
<keyword evidence="4" id="KW-1185">Reference proteome</keyword>
<dbReference type="Pfam" id="PF05773">
    <property type="entry name" value="RWD"/>
    <property type="match status" value="1"/>
</dbReference>
<organism evidence="4">
    <name type="scientific">Spathaspora passalidarum (strain NRRL Y-27907 / 11-Y1)</name>
    <dbReference type="NCBI Taxonomy" id="619300"/>
    <lineage>
        <taxon>Eukaryota</taxon>
        <taxon>Fungi</taxon>
        <taxon>Dikarya</taxon>
        <taxon>Ascomycota</taxon>
        <taxon>Saccharomycotina</taxon>
        <taxon>Pichiomycetes</taxon>
        <taxon>Debaryomycetaceae</taxon>
        <taxon>Spathaspora</taxon>
    </lineage>
</organism>
<evidence type="ECO:0000259" key="2">
    <source>
        <dbReference type="PROSITE" id="PS50908"/>
    </source>
</evidence>
<name>G3AUW6_SPAPN</name>
<gene>
    <name evidence="3" type="ORF">SPAPADRAFT_63673</name>
</gene>
<dbReference type="OrthoDB" id="277175at2759"/>
<protein>
    <recommendedName>
        <fullName evidence="2">RWD domain-containing protein</fullName>
    </recommendedName>
</protein>
<dbReference type="InterPro" id="IPR040213">
    <property type="entry name" value="GIR2-like"/>
</dbReference>
<dbReference type="GeneID" id="18874861"/>
<dbReference type="GO" id="GO:0002181">
    <property type="term" value="P:cytoplasmic translation"/>
    <property type="evidence" value="ECO:0007669"/>
    <property type="project" value="EnsemblFungi"/>
</dbReference>
<dbReference type="HOGENOM" id="CLU_084528_2_0_1"/>
<dbReference type="GO" id="GO:0004860">
    <property type="term" value="F:protein kinase inhibitor activity"/>
    <property type="evidence" value="ECO:0007669"/>
    <property type="project" value="EnsemblFungi"/>
</dbReference>
<reference evidence="3 4" key="1">
    <citation type="journal article" date="2011" name="Proc. Natl. Acad. Sci. U.S.A.">
        <title>Comparative genomics of xylose-fermenting fungi for enhanced biofuel production.</title>
        <authorList>
            <person name="Wohlbach D.J."/>
            <person name="Kuo A."/>
            <person name="Sato T.K."/>
            <person name="Potts K.M."/>
            <person name="Salamov A.A."/>
            <person name="LaButti K.M."/>
            <person name="Sun H."/>
            <person name="Clum A."/>
            <person name="Pangilinan J.L."/>
            <person name="Lindquist E.A."/>
            <person name="Lucas S."/>
            <person name="Lapidus A."/>
            <person name="Jin M."/>
            <person name="Gunawan C."/>
            <person name="Balan V."/>
            <person name="Dale B.E."/>
            <person name="Jeffries T.W."/>
            <person name="Zinkel R."/>
            <person name="Barry K.W."/>
            <person name="Grigoriev I.V."/>
            <person name="Gasch A.P."/>
        </authorList>
    </citation>
    <scope>NUCLEOTIDE SEQUENCE [LARGE SCALE GENOMIC DNA]</scope>
    <source>
        <strain evidence="4">NRRL Y-27907 / 11-Y1</strain>
    </source>
</reference>
<dbReference type="EMBL" id="GL996506">
    <property type="protein sequence ID" value="EGW30057.1"/>
    <property type="molecule type" value="Genomic_DNA"/>
</dbReference>
<dbReference type="OMA" id="QWDEHKK"/>
<dbReference type="Gene3D" id="3.10.110.10">
    <property type="entry name" value="Ubiquitin Conjugating Enzyme"/>
    <property type="match status" value="1"/>
</dbReference>
<dbReference type="PANTHER" id="PTHR12292">
    <property type="entry name" value="RWD DOMAIN-CONTAINING PROTEIN"/>
    <property type="match status" value="1"/>
</dbReference>
<dbReference type="GO" id="GO:1903833">
    <property type="term" value="P:positive regulation of cellular response to amino acid starvation"/>
    <property type="evidence" value="ECO:0007669"/>
    <property type="project" value="EnsemblFungi"/>
</dbReference>
<evidence type="ECO:0000313" key="4">
    <source>
        <dbReference type="Proteomes" id="UP000000709"/>
    </source>
</evidence>
<dbReference type="KEGG" id="spaa:SPAPADRAFT_63673"/>
<dbReference type="PROSITE" id="PS50908">
    <property type="entry name" value="RWD"/>
    <property type="match status" value="1"/>
</dbReference>
<dbReference type="STRING" id="619300.G3AUW6"/>
<feature type="non-terminal residue" evidence="3">
    <location>
        <position position="191"/>
    </location>
</feature>
<dbReference type="GO" id="GO:0031333">
    <property type="term" value="P:negative regulation of protein-containing complex assembly"/>
    <property type="evidence" value="ECO:0007669"/>
    <property type="project" value="EnsemblFungi"/>
</dbReference>
<proteinExistence type="predicted"/>
<dbReference type="SUPFAM" id="SSF54495">
    <property type="entry name" value="UBC-like"/>
    <property type="match status" value="1"/>
</dbReference>
<dbReference type="eggNOG" id="KOG4018">
    <property type="taxonomic scope" value="Eukaryota"/>
</dbReference>
<dbReference type="FunCoup" id="G3AUW6">
    <property type="interactions" value="777"/>
</dbReference>
<dbReference type="InterPro" id="IPR016135">
    <property type="entry name" value="UBQ-conjugating_enzyme/RWD"/>
</dbReference>
<dbReference type="AlphaFoldDB" id="G3AUW6"/>
<accession>G3AUW6</accession>
<dbReference type="GO" id="GO:0034198">
    <property type="term" value="P:cellular response to amino acid starvation"/>
    <property type="evidence" value="ECO:0007669"/>
    <property type="project" value="EnsemblFungi"/>
</dbReference>
<feature type="region of interest" description="Disordered" evidence="1">
    <location>
        <begin position="64"/>
        <end position="87"/>
    </location>
</feature>
<dbReference type="RefSeq" id="XP_007377823.1">
    <property type="nucleotide sequence ID" value="XM_007377761.1"/>
</dbReference>
<evidence type="ECO:0000256" key="1">
    <source>
        <dbReference type="SAM" id="MobiDB-lite"/>
    </source>
</evidence>
<feature type="compositionally biased region" description="Acidic residues" evidence="1">
    <location>
        <begin position="66"/>
        <end position="87"/>
    </location>
</feature>
<dbReference type="CDD" id="cd23823">
    <property type="entry name" value="RWD_GCN2"/>
    <property type="match status" value="1"/>
</dbReference>
<evidence type="ECO:0000313" key="3">
    <source>
        <dbReference type="EMBL" id="EGW30057.1"/>
    </source>
</evidence>
<feature type="domain" description="RWD" evidence="2">
    <location>
        <begin position="9"/>
        <end position="143"/>
    </location>
</feature>
<dbReference type="Proteomes" id="UP000000709">
    <property type="component" value="Unassembled WGS sequence"/>
</dbReference>
<dbReference type="SMART" id="SM00591">
    <property type="entry name" value="RWD"/>
    <property type="match status" value="1"/>
</dbReference>